<dbReference type="RefSeq" id="WP_011712327.1">
    <property type="nucleotide sequence ID" value="NC_008576.1"/>
</dbReference>
<reference evidence="3" key="1">
    <citation type="journal article" date="2009" name="Appl. Environ. Microbiol.">
        <title>Complete genome sequence of the chemolithoautotrophic marine magnetotactic coccus strain MC-1.</title>
        <authorList>
            <person name="Schubbe S."/>
            <person name="Williams T.J."/>
            <person name="Xie G."/>
            <person name="Kiss H.E."/>
            <person name="Brettin T.S."/>
            <person name="Martinez D."/>
            <person name="Ross C.A."/>
            <person name="Schuler D."/>
            <person name="Cox B.L."/>
            <person name="Nealson K.H."/>
            <person name="Bazylinski D.A."/>
        </authorList>
    </citation>
    <scope>NUCLEOTIDE SEQUENCE [LARGE SCALE GENOMIC DNA]</scope>
    <source>
        <strain evidence="3">ATCC BAA-1437 / JCM 17883 / MC-1</strain>
    </source>
</reference>
<dbReference type="KEGG" id="mgm:Mmc1_0639"/>
<proteinExistence type="predicted"/>
<dbReference type="InterPro" id="IPR011989">
    <property type="entry name" value="ARM-like"/>
</dbReference>
<dbReference type="eggNOG" id="COG1413">
    <property type="taxonomic scope" value="Bacteria"/>
</dbReference>
<dbReference type="Pfam" id="PF13192">
    <property type="entry name" value="Thioredoxin_3"/>
    <property type="match status" value="1"/>
</dbReference>
<dbReference type="InterPro" id="IPR036249">
    <property type="entry name" value="Thioredoxin-like_sf"/>
</dbReference>
<dbReference type="SUPFAM" id="SSF52833">
    <property type="entry name" value="Thioredoxin-like"/>
    <property type="match status" value="1"/>
</dbReference>
<dbReference type="HOGENOM" id="CLU_1282663_0_0_5"/>
<dbReference type="OrthoDB" id="9795531at2"/>
<gene>
    <name evidence="2" type="ordered locus">Mmc1_0639</name>
</gene>
<dbReference type="Gene3D" id="1.25.10.10">
    <property type="entry name" value="Leucine-rich Repeat Variant"/>
    <property type="match status" value="1"/>
</dbReference>
<reference evidence="2 3" key="2">
    <citation type="journal article" date="2012" name="Int. J. Syst. Evol. Microbiol.">
        <title>Magnetococcus marinus gen. nov., sp. nov., a marine, magnetotactic bacterium that represents a novel lineage (Magnetococcaceae fam. nov.; Magnetococcales ord. nov.) at the base of the Alphaproteobacteria.</title>
        <authorList>
            <person name="Bazylinski D.A."/>
            <person name="Williams T.J."/>
            <person name="Lefevre C.T."/>
            <person name="Berg R.J."/>
            <person name="Zhang C.L."/>
            <person name="Bowser S.S."/>
            <person name="Dean A.J."/>
            <person name="Beveridge T.J."/>
        </authorList>
    </citation>
    <scope>NUCLEOTIDE SEQUENCE [LARGE SCALE GENOMIC DNA]</scope>
    <source>
        <strain evidence="3">ATCC BAA-1437 / JCM 17883 / MC-1</strain>
    </source>
</reference>
<name>A0L5B7_MAGMM</name>
<evidence type="ECO:0000259" key="1">
    <source>
        <dbReference type="Pfam" id="PF13192"/>
    </source>
</evidence>
<dbReference type="EMBL" id="CP000471">
    <property type="protein sequence ID" value="ABK43160.1"/>
    <property type="molecule type" value="Genomic_DNA"/>
</dbReference>
<feature type="domain" description="Thioredoxin-like fold" evidence="1">
    <location>
        <begin position="7"/>
        <end position="79"/>
    </location>
</feature>
<keyword evidence="3" id="KW-1185">Reference proteome</keyword>
<dbReference type="SUPFAM" id="SSF48371">
    <property type="entry name" value="ARM repeat"/>
    <property type="match status" value="1"/>
</dbReference>
<organism evidence="2 3">
    <name type="scientific">Magnetococcus marinus (strain ATCC BAA-1437 / JCM 17883 / MC-1)</name>
    <dbReference type="NCBI Taxonomy" id="156889"/>
    <lineage>
        <taxon>Bacteria</taxon>
        <taxon>Pseudomonadati</taxon>
        <taxon>Pseudomonadota</taxon>
        <taxon>Magnetococcia</taxon>
        <taxon>Magnetococcales</taxon>
        <taxon>Magnetococcaceae</taxon>
        <taxon>Magnetococcus</taxon>
    </lineage>
</organism>
<dbReference type="Gene3D" id="3.40.30.10">
    <property type="entry name" value="Glutaredoxin"/>
    <property type="match status" value="1"/>
</dbReference>
<dbReference type="InterPro" id="IPR012336">
    <property type="entry name" value="Thioredoxin-like_fold"/>
</dbReference>
<dbReference type="eggNOG" id="COG0526">
    <property type="taxonomic scope" value="Bacteria"/>
</dbReference>
<dbReference type="Pfam" id="PF13646">
    <property type="entry name" value="HEAT_2"/>
    <property type="match status" value="1"/>
</dbReference>
<dbReference type="Proteomes" id="UP000002586">
    <property type="component" value="Chromosome"/>
</dbReference>
<sequence length="219" mass="24420">MPRPQAILLMGPGCPHCSSMLKALNELLEQGELAKLEIYNVHFFPEEAASRGVRSVPWLSLGPFVFSGAMSLGELRHWLAQRRDPKGMALYFDHLFSSGQRQLVETMVRNQPKHLAAFVDLLGDDKVGINTRLGVGVVLEELQDSGLAQTITQGLCRLTEHRDPRIRGDACHYLPLTKDRSAVPYLEARLDDENQDVREIAREALDELDENSGGVPTVH</sequence>
<evidence type="ECO:0000313" key="2">
    <source>
        <dbReference type="EMBL" id="ABK43160.1"/>
    </source>
</evidence>
<dbReference type="InterPro" id="IPR016024">
    <property type="entry name" value="ARM-type_fold"/>
</dbReference>
<evidence type="ECO:0000313" key="3">
    <source>
        <dbReference type="Proteomes" id="UP000002586"/>
    </source>
</evidence>
<protein>
    <recommendedName>
        <fullName evidence="1">Thioredoxin-like fold domain-containing protein</fullName>
    </recommendedName>
</protein>
<dbReference type="STRING" id="156889.Mmc1_0639"/>
<dbReference type="AlphaFoldDB" id="A0L5B7"/>
<accession>A0L5B7</accession>